<dbReference type="Proteomes" id="UP000273145">
    <property type="component" value="Chromosome"/>
</dbReference>
<evidence type="ECO:0000313" key="3">
    <source>
        <dbReference type="EMBL" id="AZK47155.1"/>
    </source>
</evidence>
<gene>
    <name evidence="3" type="ORF">EIM92_14105</name>
</gene>
<dbReference type="Pfam" id="PF12945">
    <property type="entry name" value="PilZNR"/>
    <property type="match status" value="1"/>
</dbReference>
<dbReference type="EMBL" id="CP034248">
    <property type="protein sequence ID" value="AZK47155.1"/>
    <property type="molecule type" value="Genomic_DNA"/>
</dbReference>
<keyword evidence="3" id="KW-0808">Transferase</keyword>
<protein>
    <submittedName>
        <fullName evidence="3">Glycosyl transferase</fullName>
    </submittedName>
</protein>
<feature type="domain" description="PilZ" evidence="1">
    <location>
        <begin position="102"/>
        <end position="209"/>
    </location>
</feature>
<dbReference type="SUPFAM" id="SSF141371">
    <property type="entry name" value="PilZ domain-like"/>
    <property type="match status" value="1"/>
</dbReference>
<dbReference type="KEGG" id="plen:EIM92_14105"/>
<organism evidence="3 4">
    <name type="scientific">Paenibacillus lentus</name>
    <dbReference type="NCBI Taxonomy" id="1338368"/>
    <lineage>
        <taxon>Bacteria</taxon>
        <taxon>Bacillati</taxon>
        <taxon>Bacillota</taxon>
        <taxon>Bacilli</taxon>
        <taxon>Bacillales</taxon>
        <taxon>Paenibacillaceae</taxon>
        <taxon>Paenibacillus</taxon>
    </lineage>
</organism>
<dbReference type="Gene3D" id="2.40.10.220">
    <property type="entry name" value="predicted glycosyltransferase like domains"/>
    <property type="match status" value="1"/>
</dbReference>
<dbReference type="InterPro" id="IPR009875">
    <property type="entry name" value="PilZ_domain"/>
</dbReference>
<dbReference type="RefSeq" id="WP_125083193.1">
    <property type="nucleotide sequence ID" value="NZ_CP034248.1"/>
</dbReference>
<dbReference type="InterPro" id="IPR009926">
    <property type="entry name" value="T3SS_YcgR_PilZN"/>
</dbReference>
<evidence type="ECO:0000259" key="2">
    <source>
        <dbReference type="Pfam" id="PF12945"/>
    </source>
</evidence>
<keyword evidence="4" id="KW-1185">Reference proteome</keyword>
<dbReference type="GO" id="GO:0035438">
    <property type="term" value="F:cyclic-di-GMP binding"/>
    <property type="evidence" value="ECO:0007669"/>
    <property type="project" value="InterPro"/>
</dbReference>
<dbReference type="Pfam" id="PF07238">
    <property type="entry name" value="PilZ"/>
    <property type="match status" value="1"/>
</dbReference>
<evidence type="ECO:0000259" key="1">
    <source>
        <dbReference type="Pfam" id="PF07238"/>
    </source>
</evidence>
<proteinExistence type="predicted"/>
<dbReference type="GO" id="GO:0016740">
    <property type="term" value="F:transferase activity"/>
    <property type="evidence" value="ECO:0007669"/>
    <property type="project" value="UniProtKB-KW"/>
</dbReference>
<sequence>MFPSVNDLLYIQVASVDGENTDKEYKSRIADVEDDTLLIEIPIESGSGRMRRLYIGDELSIYFLTDQGIKHYFNTYVLGFADDIVQLVRIRRPEPEMITKVQRRDFLRVVAKLDLAVKLKDGTRFVALTEDVGGGGVSLLADNKYGLSEGEQLYCWLLLTYKNGSIEHVPFEAEIVRTKKQETGRTMLMLKFVSISDMERQKLIRYCFERQFDFKNR</sequence>
<dbReference type="OrthoDB" id="1951449at2"/>
<dbReference type="AlphaFoldDB" id="A0A3Q8S597"/>
<accession>A0A3Q8S597</accession>
<feature type="domain" description="Type III secretion system flagellar brake protein YcgR PilZN" evidence="2">
    <location>
        <begin position="5"/>
        <end position="93"/>
    </location>
</feature>
<name>A0A3Q8S597_9BACL</name>
<evidence type="ECO:0000313" key="4">
    <source>
        <dbReference type="Proteomes" id="UP000273145"/>
    </source>
</evidence>
<reference evidence="3 4" key="1">
    <citation type="submission" date="2018-11" db="EMBL/GenBank/DDBJ databases">
        <title>Genome sequencing of Paenibacillus lentus DSM25539(T).</title>
        <authorList>
            <person name="Kook J.-K."/>
            <person name="Park S.-N."/>
            <person name="Lim Y.K."/>
        </authorList>
    </citation>
    <scope>NUCLEOTIDE SEQUENCE [LARGE SCALE GENOMIC DNA]</scope>
    <source>
        <strain evidence="3 4">DSM 25539</strain>
    </source>
</reference>